<feature type="compositionally biased region" description="Basic and acidic residues" evidence="1">
    <location>
        <begin position="269"/>
        <end position="285"/>
    </location>
</feature>
<proteinExistence type="predicted"/>
<comment type="caution">
    <text evidence="2">The sequence shown here is derived from an EMBL/GenBank/DDBJ whole genome shotgun (WGS) entry which is preliminary data.</text>
</comment>
<evidence type="ECO:0000256" key="1">
    <source>
        <dbReference type="SAM" id="MobiDB-lite"/>
    </source>
</evidence>
<evidence type="ECO:0000313" key="3">
    <source>
        <dbReference type="Proteomes" id="UP001151760"/>
    </source>
</evidence>
<keyword evidence="3" id="KW-1185">Reference proteome</keyword>
<organism evidence="2 3">
    <name type="scientific">Tanacetum coccineum</name>
    <dbReference type="NCBI Taxonomy" id="301880"/>
    <lineage>
        <taxon>Eukaryota</taxon>
        <taxon>Viridiplantae</taxon>
        <taxon>Streptophyta</taxon>
        <taxon>Embryophyta</taxon>
        <taxon>Tracheophyta</taxon>
        <taxon>Spermatophyta</taxon>
        <taxon>Magnoliopsida</taxon>
        <taxon>eudicotyledons</taxon>
        <taxon>Gunneridae</taxon>
        <taxon>Pentapetalae</taxon>
        <taxon>asterids</taxon>
        <taxon>campanulids</taxon>
        <taxon>Asterales</taxon>
        <taxon>Asteraceae</taxon>
        <taxon>Asteroideae</taxon>
        <taxon>Anthemideae</taxon>
        <taxon>Anthemidinae</taxon>
        <taxon>Tanacetum</taxon>
    </lineage>
</organism>
<accession>A0ABQ5A6V1</accession>
<protein>
    <submittedName>
        <fullName evidence="2">Uncharacterized protein</fullName>
    </submittedName>
</protein>
<dbReference type="Proteomes" id="UP001151760">
    <property type="component" value="Unassembled WGS sequence"/>
</dbReference>
<feature type="region of interest" description="Disordered" evidence="1">
    <location>
        <begin position="205"/>
        <end position="306"/>
    </location>
</feature>
<gene>
    <name evidence="2" type="ORF">Tco_0819534</name>
</gene>
<reference evidence="2" key="1">
    <citation type="journal article" date="2022" name="Int. J. Mol. Sci.">
        <title>Draft Genome of Tanacetum Coccineum: Genomic Comparison of Closely Related Tanacetum-Family Plants.</title>
        <authorList>
            <person name="Yamashiro T."/>
            <person name="Shiraishi A."/>
            <person name="Nakayama K."/>
            <person name="Satake H."/>
        </authorList>
    </citation>
    <scope>NUCLEOTIDE SEQUENCE</scope>
</reference>
<feature type="compositionally biased region" description="Basic and acidic residues" evidence="1">
    <location>
        <begin position="292"/>
        <end position="302"/>
    </location>
</feature>
<name>A0ABQ5A6V1_9ASTR</name>
<sequence>MSSYSFPHGSTNHSSCSTCSKFQGIDRCSNYVVLQSIPCSPECKIVGKILLDHPLSYALTTTADLLAVYLQQFWKTVNKVPDTKDTIIFKLDSQEIVYTIDIVGYQGVVDKTKINILQLFHAVVNRTNVDHAALLWIKEDYHSIKDDIPLVSVYTMVNVTVRGMLIPDAFLTEEIRTTDDFKEYETVFVNVAILMIQPQLVVSTQGTHMSTPRAHRTPTLSTASPQGKKRKQRVRDSSSPQKSLKITIRQKQAGEGEKAEQSYNEVDDFDNRLEPKSHKENPGHVDDDDNKEEEKVDEKEGNEMGSLEIRTEKMQTPIPTIPRYHRMNLSLDKNIYSHLPGVLCRMCRHQGYMTRDIEQKYVTTREFWKVHKKFDQVLHEIVLQLAERSIEDLIENNLKPCIAETIIEDRDAFRSEVPDLITKEFDSHAPQMKSNPQDQAYDPSLWDVLKFKDSTTYVSKQQQEWDAWVKEIIIDEDEATLNDMLNNQFKNAKESRMIWERVHDFQLGIESYQVKVNLTAPTLTFPGIEAHEPYSIIDKPTTGLIYLNNKDEKRVMYLVEVVKFCDAIVEKVLKEVKLKIFQSEP</sequence>
<reference evidence="2" key="2">
    <citation type="submission" date="2022-01" db="EMBL/GenBank/DDBJ databases">
        <authorList>
            <person name="Yamashiro T."/>
            <person name="Shiraishi A."/>
            <person name="Satake H."/>
            <person name="Nakayama K."/>
        </authorList>
    </citation>
    <scope>NUCLEOTIDE SEQUENCE</scope>
</reference>
<evidence type="ECO:0000313" key="2">
    <source>
        <dbReference type="EMBL" id="GJS98364.1"/>
    </source>
</evidence>
<dbReference type="EMBL" id="BQNB010012038">
    <property type="protein sequence ID" value="GJS98364.1"/>
    <property type="molecule type" value="Genomic_DNA"/>
</dbReference>